<sequence>MTKYLGRYAEAEAGCGELEQLCRLGPWAHAVVIPARREGVECLEAASAPAGRGSVLCVLVVNAPAGCDASEELLERVEARALRWRGPAGLSLHRVGDLDVLLVDRCREERSFGPEDGVGLARKIGADLVLRLHELGALRWPWIHSTDADARLPAEHFERVAGLDAAAVVAPFWHVPGDDARAHEATLRYELSLRYYVAGLRFAGSGYAFHTIGSLISVSCSAYAGVRGFPRRKAGEDFYLLNKVAKLGPVRSVGGAPVEIRSRRSSRAPFGTGPAVEALLAGEDLRVYDPRVFETLARVLAAHGSIGRGEVDAGLGALAQLCEEFEDIPQLHEALGAARALTDRYRAAQLERRLRESFDAFRTLKLIHGLTAARWPKRSWAAAIERASFLDVGAKLTLDEQRRALRGF</sequence>
<evidence type="ECO:0000313" key="1">
    <source>
        <dbReference type="EMBL" id="PRQ04483.1"/>
    </source>
</evidence>
<organism evidence="1 2">
    <name type="scientific">Enhygromyxa salina</name>
    <dbReference type="NCBI Taxonomy" id="215803"/>
    <lineage>
        <taxon>Bacteria</taxon>
        <taxon>Pseudomonadati</taxon>
        <taxon>Myxococcota</taxon>
        <taxon>Polyangia</taxon>
        <taxon>Nannocystales</taxon>
        <taxon>Nannocystaceae</taxon>
        <taxon>Enhygromyxa</taxon>
    </lineage>
</organism>
<comment type="caution">
    <text evidence="1">The sequence shown here is derived from an EMBL/GenBank/DDBJ whole genome shotgun (WGS) entry which is preliminary data.</text>
</comment>
<name>A0A2S9YH80_9BACT</name>
<evidence type="ECO:0008006" key="3">
    <source>
        <dbReference type="Google" id="ProtNLM"/>
    </source>
</evidence>
<dbReference type="InterPro" id="IPR029044">
    <property type="entry name" value="Nucleotide-diphossugar_trans"/>
</dbReference>
<gene>
    <name evidence="1" type="ORF">ENSA5_07140</name>
</gene>
<dbReference type="SUPFAM" id="SSF53448">
    <property type="entry name" value="Nucleotide-diphospho-sugar transferases"/>
    <property type="match status" value="1"/>
</dbReference>
<dbReference type="Proteomes" id="UP000237968">
    <property type="component" value="Unassembled WGS sequence"/>
</dbReference>
<keyword evidence="2" id="KW-1185">Reference proteome</keyword>
<evidence type="ECO:0000313" key="2">
    <source>
        <dbReference type="Proteomes" id="UP000237968"/>
    </source>
</evidence>
<reference evidence="1 2" key="1">
    <citation type="submission" date="2018-03" db="EMBL/GenBank/DDBJ databases">
        <title>Draft Genome Sequences of the Obligatory Marine Myxobacteria Enhygromyxa salina SWB005.</title>
        <authorList>
            <person name="Poehlein A."/>
            <person name="Moghaddam J.A."/>
            <person name="Harms H."/>
            <person name="Alanjari M."/>
            <person name="Koenig G.M."/>
            <person name="Daniel R."/>
            <person name="Schaeberle T.F."/>
        </authorList>
    </citation>
    <scope>NUCLEOTIDE SEQUENCE [LARGE SCALE GENOMIC DNA]</scope>
    <source>
        <strain evidence="1 2">SWB005</strain>
    </source>
</reference>
<proteinExistence type="predicted"/>
<dbReference type="EMBL" id="PVNK01000037">
    <property type="protein sequence ID" value="PRQ04483.1"/>
    <property type="molecule type" value="Genomic_DNA"/>
</dbReference>
<protein>
    <recommendedName>
        <fullName evidence="3">Glycosyltransferase 2-like domain-containing protein</fullName>
    </recommendedName>
</protein>
<dbReference type="AlphaFoldDB" id="A0A2S9YH80"/>
<accession>A0A2S9YH80</accession>